<evidence type="ECO:0000313" key="8">
    <source>
        <dbReference type="Proteomes" id="UP001239680"/>
    </source>
</evidence>
<dbReference type="Gene3D" id="3.10.50.40">
    <property type="match status" value="1"/>
</dbReference>
<dbReference type="PROSITE" id="PS50198">
    <property type="entry name" value="PPIC_PPIASE_2"/>
    <property type="match status" value="1"/>
</dbReference>
<reference evidence="7 8" key="1">
    <citation type="submission" date="2023-08" db="EMBL/GenBank/DDBJ databases">
        <title>Characterization of two Paracoccaceae strains isolated from Phycosphere and proposal of Xinfangfangia lacusdiani sp. nov.</title>
        <authorList>
            <person name="Deng Y."/>
            <person name="Zhang Y.Q."/>
        </authorList>
    </citation>
    <scope>NUCLEOTIDE SEQUENCE [LARGE SCALE GENOMIC DNA]</scope>
    <source>
        <strain evidence="7 8">CPCC 101601</strain>
    </source>
</reference>
<dbReference type="SUPFAM" id="SSF54534">
    <property type="entry name" value="FKBP-like"/>
    <property type="match status" value="1"/>
</dbReference>
<comment type="caution">
    <text evidence="7">The sequence shown here is derived from an EMBL/GenBank/DDBJ whole genome shotgun (WGS) entry which is preliminary data.</text>
</comment>
<sequence length="408" mass="44009">MTFWRGLQAATLVAVLGASGGAVWLGSAPPAQAQNLFAPRLYVNDQAITFYEVEQRAKFLQVLRSPGDPMTEALRVLTEDRLRLAEAKRLGITMGEEQIKAGMEEFASRANLSAEQLLVELQKADIAPQTFRDFVLAGLVWREVVRARFVGMVSVSEADIDKAMQTMTRPRALSVLASELVIPAPPGQEAEALALADELAASIRSEAQFAEAARKYSASPTAAAGGRLEWLPLANMPPAISGQLLTLGKGKPSQPMVVPNAVVLFMLRDVAEDKTAAPISVSVEYAKYFVADDPAAVAHVAANVDRCMDLYGLAKGQPAEALVVETKPMSQIPSDIGLQLAKLDPGEFVTSRTAAGQRMILMLCTRNVEADTPPTRDQLRDQVQNQKLDGLAQGYMAELKANALIREP</sequence>
<evidence type="ECO:0000259" key="6">
    <source>
        <dbReference type="PROSITE" id="PS50198"/>
    </source>
</evidence>
<dbReference type="RefSeq" id="WP_306679294.1">
    <property type="nucleotide sequence ID" value="NZ_JAVDBT010000003.1"/>
</dbReference>
<organism evidence="7 8">
    <name type="scientific">Pseudogemmobacter lacusdianii</name>
    <dbReference type="NCBI Taxonomy" id="3069608"/>
    <lineage>
        <taxon>Bacteria</taxon>
        <taxon>Pseudomonadati</taxon>
        <taxon>Pseudomonadota</taxon>
        <taxon>Alphaproteobacteria</taxon>
        <taxon>Rhodobacterales</taxon>
        <taxon>Paracoccaceae</taxon>
        <taxon>Pseudogemmobacter</taxon>
    </lineage>
</organism>
<dbReference type="Gene3D" id="1.10.4030.10">
    <property type="entry name" value="Porin chaperone SurA, peptide-binding domain"/>
    <property type="match status" value="1"/>
</dbReference>
<dbReference type="InterPro" id="IPR000297">
    <property type="entry name" value="PPIase_PpiC"/>
</dbReference>
<proteinExistence type="predicted"/>
<keyword evidence="5 7" id="KW-0413">Isomerase</keyword>
<dbReference type="GO" id="GO:0016853">
    <property type="term" value="F:isomerase activity"/>
    <property type="evidence" value="ECO:0007669"/>
    <property type="project" value="UniProtKB-KW"/>
</dbReference>
<dbReference type="SUPFAM" id="SSF109998">
    <property type="entry name" value="Triger factor/SurA peptide-binding domain-like"/>
    <property type="match status" value="1"/>
</dbReference>
<dbReference type="InterPro" id="IPR027304">
    <property type="entry name" value="Trigger_fact/SurA_dom_sf"/>
</dbReference>
<dbReference type="InterPro" id="IPR050280">
    <property type="entry name" value="OMP_Chaperone_SurA"/>
</dbReference>
<keyword evidence="5" id="KW-0697">Rotamase</keyword>
<dbReference type="Pfam" id="PF00639">
    <property type="entry name" value="Rotamase"/>
    <property type="match status" value="1"/>
</dbReference>
<dbReference type="InterPro" id="IPR046357">
    <property type="entry name" value="PPIase_dom_sf"/>
</dbReference>
<keyword evidence="2" id="KW-0732">Signal</keyword>
<keyword evidence="8" id="KW-1185">Reference proteome</keyword>
<dbReference type="PANTHER" id="PTHR47637:SF1">
    <property type="entry name" value="CHAPERONE SURA"/>
    <property type="match status" value="1"/>
</dbReference>
<evidence type="ECO:0000256" key="2">
    <source>
        <dbReference type="ARBA" id="ARBA00022729"/>
    </source>
</evidence>
<gene>
    <name evidence="7" type="ORF">Q9295_04430</name>
</gene>
<evidence type="ECO:0000256" key="4">
    <source>
        <dbReference type="ARBA" id="ARBA00031484"/>
    </source>
</evidence>
<evidence type="ECO:0000313" key="7">
    <source>
        <dbReference type="EMBL" id="MDQ2065608.1"/>
    </source>
</evidence>
<evidence type="ECO:0000256" key="5">
    <source>
        <dbReference type="PROSITE-ProRule" id="PRU00278"/>
    </source>
</evidence>
<protein>
    <recommendedName>
        <fullName evidence="1">Parvulin-like PPIase</fullName>
    </recommendedName>
    <alternativeName>
        <fullName evidence="3">Peptidyl-prolyl cis-trans isomerase plp</fullName>
    </alternativeName>
    <alternativeName>
        <fullName evidence="4">Rotamase plp</fullName>
    </alternativeName>
</protein>
<dbReference type="Proteomes" id="UP001239680">
    <property type="component" value="Unassembled WGS sequence"/>
</dbReference>
<dbReference type="PANTHER" id="PTHR47637">
    <property type="entry name" value="CHAPERONE SURA"/>
    <property type="match status" value="1"/>
</dbReference>
<dbReference type="EMBL" id="JAVDBT010000003">
    <property type="protein sequence ID" value="MDQ2065608.1"/>
    <property type="molecule type" value="Genomic_DNA"/>
</dbReference>
<evidence type="ECO:0000256" key="3">
    <source>
        <dbReference type="ARBA" id="ARBA00030642"/>
    </source>
</evidence>
<name>A0ABU0VVR4_9RHOB</name>
<evidence type="ECO:0000256" key="1">
    <source>
        <dbReference type="ARBA" id="ARBA00018370"/>
    </source>
</evidence>
<accession>A0ABU0VVR4</accession>
<feature type="domain" description="PpiC" evidence="6">
    <location>
        <begin position="172"/>
        <end position="269"/>
    </location>
</feature>